<sequence>MHLSYFSELERKNCHAVLTLYSVFFPFFLSLSLLGCTLSRNYPVLPQTLRRTPTRCVSVAVLKGSCRSFGPQDYSAR</sequence>
<dbReference type="Ensembl" id="ENSSMAT00000037752.1">
    <property type="protein sequence ID" value="ENSSMAP00000063912.1"/>
    <property type="gene ID" value="ENSSMAG00000025017.1"/>
</dbReference>
<proteinExistence type="predicted"/>
<keyword evidence="1" id="KW-1133">Transmembrane helix</keyword>
<evidence type="ECO:0000313" key="3">
    <source>
        <dbReference type="Proteomes" id="UP000694558"/>
    </source>
</evidence>
<protein>
    <submittedName>
        <fullName evidence="2">Uncharacterized protein</fullName>
    </submittedName>
</protein>
<feature type="transmembrane region" description="Helical" evidence="1">
    <location>
        <begin position="20"/>
        <end position="42"/>
    </location>
</feature>
<reference evidence="2" key="1">
    <citation type="submission" date="2023-05" db="EMBL/GenBank/DDBJ databases">
        <title>High-quality long-read genome of Scophthalmus maximus.</title>
        <authorList>
            <person name="Lien S."/>
            <person name="Martinez P."/>
        </authorList>
    </citation>
    <scope>NUCLEOTIDE SEQUENCE [LARGE SCALE GENOMIC DNA]</scope>
</reference>
<organism evidence="2 3">
    <name type="scientific">Scophthalmus maximus</name>
    <name type="common">Turbot</name>
    <name type="synonym">Psetta maxima</name>
    <dbReference type="NCBI Taxonomy" id="52904"/>
    <lineage>
        <taxon>Eukaryota</taxon>
        <taxon>Metazoa</taxon>
        <taxon>Chordata</taxon>
        <taxon>Craniata</taxon>
        <taxon>Vertebrata</taxon>
        <taxon>Euteleostomi</taxon>
        <taxon>Actinopterygii</taxon>
        <taxon>Neopterygii</taxon>
        <taxon>Teleostei</taxon>
        <taxon>Neoteleostei</taxon>
        <taxon>Acanthomorphata</taxon>
        <taxon>Carangaria</taxon>
        <taxon>Pleuronectiformes</taxon>
        <taxon>Pleuronectoidei</taxon>
        <taxon>Scophthalmidae</taxon>
        <taxon>Scophthalmus</taxon>
    </lineage>
</organism>
<dbReference type="Proteomes" id="UP000694558">
    <property type="component" value="Chromosome 4"/>
</dbReference>
<name>A0A8D3DWK3_SCOMX</name>
<keyword evidence="1" id="KW-0812">Transmembrane</keyword>
<evidence type="ECO:0000313" key="2">
    <source>
        <dbReference type="Ensembl" id="ENSSMAP00000063912.1"/>
    </source>
</evidence>
<dbReference type="AlphaFoldDB" id="A0A8D3DWK3"/>
<accession>A0A8D3DWK3</accession>
<reference evidence="2" key="2">
    <citation type="submission" date="2025-08" db="UniProtKB">
        <authorList>
            <consortium name="Ensembl"/>
        </authorList>
    </citation>
    <scope>IDENTIFICATION</scope>
</reference>
<evidence type="ECO:0000256" key="1">
    <source>
        <dbReference type="SAM" id="Phobius"/>
    </source>
</evidence>
<keyword evidence="1" id="KW-0472">Membrane</keyword>